<feature type="domain" description="PAZ" evidence="2">
    <location>
        <begin position="233"/>
        <end position="350"/>
    </location>
</feature>
<dbReference type="InterPro" id="IPR014811">
    <property type="entry name" value="ArgoL1"/>
</dbReference>
<dbReference type="InterPro" id="IPR003165">
    <property type="entry name" value="Piwi"/>
</dbReference>
<accession>A0AAD5VAT6</accession>
<sequence length="833" mass="93442">MNRSTLLTQTTPVLDLKAFSRRSITMQQGPPPLGTKPFNARANMFLFHASETPKINPSPLSEIHPPVPQNKRACQIIDKLQLSHPAKFTPRAIYDGVAIMFSTRDDLGETYTVNMAGKVRPDGRGIFRVSITRVGMLDPQHFKAALSASDKNLQLSGEHQDAVSLLQLIVKQSAIRRHEILPQARYFLSLSESIDISRGLSVCRGFSQSIRPLCGKLLVNIDTVHIAVYKGGHLGDLALAFLNERNLRVLMFESSTDRRFRELQSFLKGVRVRPIERLWQGGNPPPYKPIKKLIPQAGRHTFPKGEDKRETSVEQHFREKYGYTLQQPLVFGVQIGQSAVLPAEVCEVARGQPYRKRLVPDQQSKMITVSKMDPPKKLQMIKNAVAGDEFNYASCDVMRMSGMSVSHEAVDVNGWMFDEPQVQYGRNRPVRVNMGGWNLKGQQFYEPRLINGWAVVDFASTEPQRFVDKLASNLRNLNILRPAAPPPPVFSGNRQSPESSLQGAAQEASPGVYPDGSRIKPSFLVVILPKHAPEIRHRVKYWGNVITGIPTQCVRDGKFSDDDQYCNNVCLKIHAKIGGINSRTYAKAIVDHVVNNGIVAGCDVSHPPPGNQTRPSVASLVSSYDRGALNFERVIMFRDGVSDGELRKVREEEIASIKRLLHQMPNHLRKDGKVPKLVFIVVTKRHHVRFFPTQRGQTSRAVDQNCPAGFVVDRDIVYSTPMDFYLLSHAGLIGTSRPSHYIVLENECNFSMRQIQELSYVLCHNYAAATRSVSIPAPVYYADRLCAYVEYNMDPNTIDMVGSTTGSEQQQTCDLSLWKAAERSQLSDQLYFL</sequence>
<protein>
    <submittedName>
        <fullName evidence="4">Uncharacterized protein</fullName>
    </submittedName>
</protein>
<evidence type="ECO:0000256" key="1">
    <source>
        <dbReference type="SAM" id="MobiDB-lite"/>
    </source>
</evidence>
<dbReference type="InterPro" id="IPR036397">
    <property type="entry name" value="RNaseH_sf"/>
</dbReference>
<evidence type="ECO:0000313" key="5">
    <source>
        <dbReference type="Proteomes" id="UP001212997"/>
    </source>
</evidence>
<dbReference type="CDD" id="cd02846">
    <property type="entry name" value="PAZ_argonaute_like"/>
    <property type="match status" value="1"/>
</dbReference>
<dbReference type="InterPro" id="IPR036085">
    <property type="entry name" value="PAZ_dom_sf"/>
</dbReference>
<feature type="domain" description="Piwi" evidence="3">
    <location>
        <begin position="632"/>
        <end position="794"/>
    </location>
</feature>
<feature type="region of interest" description="Disordered" evidence="1">
    <location>
        <begin position="485"/>
        <end position="513"/>
    </location>
</feature>
<dbReference type="Pfam" id="PF02170">
    <property type="entry name" value="PAZ"/>
    <property type="match status" value="1"/>
</dbReference>
<feature type="domain" description="Piwi" evidence="3">
    <location>
        <begin position="523"/>
        <end position="625"/>
    </location>
</feature>
<keyword evidence="5" id="KW-1185">Reference proteome</keyword>
<dbReference type="GO" id="GO:0003723">
    <property type="term" value="F:RNA binding"/>
    <property type="evidence" value="ECO:0007669"/>
    <property type="project" value="InterPro"/>
</dbReference>
<reference evidence="4" key="1">
    <citation type="submission" date="2022-07" db="EMBL/GenBank/DDBJ databases">
        <title>Genome Sequence of Physisporinus lineatus.</title>
        <authorList>
            <person name="Buettner E."/>
        </authorList>
    </citation>
    <scope>NUCLEOTIDE SEQUENCE</scope>
    <source>
        <strain evidence="4">VT162</strain>
    </source>
</reference>
<evidence type="ECO:0000259" key="2">
    <source>
        <dbReference type="PROSITE" id="PS50821"/>
    </source>
</evidence>
<organism evidence="4 5">
    <name type="scientific">Meripilus lineatus</name>
    <dbReference type="NCBI Taxonomy" id="2056292"/>
    <lineage>
        <taxon>Eukaryota</taxon>
        <taxon>Fungi</taxon>
        <taxon>Dikarya</taxon>
        <taxon>Basidiomycota</taxon>
        <taxon>Agaricomycotina</taxon>
        <taxon>Agaricomycetes</taxon>
        <taxon>Polyporales</taxon>
        <taxon>Meripilaceae</taxon>
        <taxon>Meripilus</taxon>
    </lineage>
</organism>
<dbReference type="Proteomes" id="UP001212997">
    <property type="component" value="Unassembled WGS sequence"/>
</dbReference>
<name>A0AAD5VAT6_9APHY</name>
<dbReference type="SMART" id="SM00950">
    <property type="entry name" value="Piwi"/>
    <property type="match status" value="1"/>
</dbReference>
<dbReference type="PANTHER" id="PTHR22891">
    <property type="entry name" value="EUKARYOTIC TRANSLATION INITIATION FACTOR 2C"/>
    <property type="match status" value="1"/>
</dbReference>
<evidence type="ECO:0000259" key="3">
    <source>
        <dbReference type="PROSITE" id="PS50822"/>
    </source>
</evidence>
<dbReference type="PROSITE" id="PS50822">
    <property type="entry name" value="PIWI"/>
    <property type="match status" value="2"/>
</dbReference>
<dbReference type="Gene3D" id="2.170.260.10">
    <property type="entry name" value="paz domain"/>
    <property type="match status" value="1"/>
</dbReference>
<proteinExistence type="predicted"/>
<dbReference type="Pfam" id="PF08699">
    <property type="entry name" value="ArgoL1"/>
    <property type="match status" value="1"/>
</dbReference>
<dbReference type="InterPro" id="IPR003100">
    <property type="entry name" value="PAZ_dom"/>
</dbReference>
<dbReference type="SUPFAM" id="SSF53098">
    <property type="entry name" value="Ribonuclease H-like"/>
    <property type="match status" value="1"/>
</dbReference>
<gene>
    <name evidence="4" type="ORF">NLI96_g2378</name>
</gene>
<dbReference type="EMBL" id="JANAWD010000053">
    <property type="protein sequence ID" value="KAJ3489077.1"/>
    <property type="molecule type" value="Genomic_DNA"/>
</dbReference>
<feature type="compositionally biased region" description="Polar residues" evidence="1">
    <location>
        <begin position="492"/>
        <end position="503"/>
    </location>
</feature>
<dbReference type="SUPFAM" id="SSF101690">
    <property type="entry name" value="PAZ domain"/>
    <property type="match status" value="2"/>
</dbReference>
<evidence type="ECO:0000313" key="4">
    <source>
        <dbReference type="EMBL" id="KAJ3489077.1"/>
    </source>
</evidence>
<dbReference type="SMART" id="SM01163">
    <property type="entry name" value="DUF1785"/>
    <property type="match status" value="1"/>
</dbReference>
<comment type="caution">
    <text evidence="4">The sequence shown here is derived from an EMBL/GenBank/DDBJ whole genome shotgun (WGS) entry which is preliminary data.</text>
</comment>
<dbReference type="Pfam" id="PF02171">
    <property type="entry name" value="Piwi"/>
    <property type="match status" value="2"/>
</dbReference>
<dbReference type="Gene3D" id="3.30.420.10">
    <property type="entry name" value="Ribonuclease H-like superfamily/Ribonuclease H"/>
    <property type="match status" value="1"/>
</dbReference>
<dbReference type="Gene3D" id="3.40.50.2300">
    <property type="match status" value="1"/>
</dbReference>
<dbReference type="InterPro" id="IPR012337">
    <property type="entry name" value="RNaseH-like_sf"/>
</dbReference>
<dbReference type="AlphaFoldDB" id="A0AAD5VAT6"/>
<dbReference type="PROSITE" id="PS50821">
    <property type="entry name" value="PAZ"/>
    <property type="match status" value="1"/>
</dbReference>